<evidence type="ECO:0000256" key="2">
    <source>
        <dbReference type="RuleBase" id="RU003616"/>
    </source>
</evidence>
<evidence type="ECO:0000313" key="5">
    <source>
        <dbReference type="EMBL" id="KAB2598509.1"/>
    </source>
</evidence>
<protein>
    <submittedName>
        <fullName evidence="5">F-box/kelch-repeat protein</fullName>
    </submittedName>
</protein>
<reference evidence="6" key="2">
    <citation type="submission" date="2019-10" db="EMBL/GenBank/DDBJ databases">
        <title>A de novo genome assembly of a pear dwarfing rootstock.</title>
        <authorList>
            <person name="Wang F."/>
            <person name="Wang J."/>
            <person name="Li S."/>
            <person name="Zhang Y."/>
            <person name="Fang M."/>
            <person name="Ma L."/>
            <person name="Zhao Y."/>
            <person name="Jiang S."/>
        </authorList>
    </citation>
    <scope>NUCLEOTIDE SEQUENCE [LARGE SCALE GENOMIC DNA]</scope>
</reference>
<name>A0A5N5F639_9ROSA</name>
<feature type="region of interest" description="Disordered" evidence="3">
    <location>
        <begin position="142"/>
        <end position="170"/>
    </location>
</feature>
<sequence length="538" mass="61071">MASSLALRRLFPNFKFLAADISLSRPNPIAAATRSGFVASRRYFSNPGGVDGDEDWYVRETDEGYYVRMEMEGLDKEDVKVWVNVEENTLSIKGEGGFCSFHHLPELCKTDGVKAELKNGVLKVVVPKVHEQDRAELIHVKKKQRKGRLATDGLHEADGPKSEKQNENNRDWAALPRELLNLVVERTESPKEFSFVCKSWRSAAKDTQSYCATTTNPLLMISSQSYYKWSLYNPVDDKVLKTQLNLARQRFCGSSKGWLIVVDKNRLVSLINPFFSNDEKKIIHLPPLSPPSLIRLRRENYFVYKATISADPIVNADNCIVTVVYEGICHLAFLRLNKDSQWTYILEKVDRGWWRTVEEVVQFEDRFYAVDLYGKVFSFDVTTPSVAPVKVVGRECDGENCYVTRYFVVCNGKTVLMVQRCMVGLDGHETKRITVFELNISKGEWTEKNTLGDVALFVGDNSSISVCASKSGCRANCIYFIHDNVGVEEGFGPRGAYDYGVYNVEEKRFLENPFHRDAGILMSKTVVSPIWIAPTYNL</sequence>
<dbReference type="InterPro" id="IPR002068">
    <property type="entry name" value="A-crystallin/Hsp20_dom"/>
</dbReference>
<accession>A0A5N5F639</accession>
<dbReference type="OrthoDB" id="642536at2759"/>
<dbReference type="AlphaFoldDB" id="A0A5N5F639"/>
<organism evidence="5 6">
    <name type="scientific">Pyrus ussuriensis x Pyrus communis</name>
    <dbReference type="NCBI Taxonomy" id="2448454"/>
    <lineage>
        <taxon>Eukaryota</taxon>
        <taxon>Viridiplantae</taxon>
        <taxon>Streptophyta</taxon>
        <taxon>Embryophyta</taxon>
        <taxon>Tracheophyta</taxon>
        <taxon>Spermatophyta</taxon>
        <taxon>Magnoliopsida</taxon>
        <taxon>eudicotyledons</taxon>
        <taxon>Gunneridae</taxon>
        <taxon>Pentapetalae</taxon>
        <taxon>rosids</taxon>
        <taxon>fabids</taxon>
        <taxon>Rosales</taxon>
        <taxon>Rosaceae</taxon>
        <taxon>Amygdaloideae</taxon>
        <taxon>Maleae</taxon>
        <taxon>Pyrus</taxon>
    </lineage>
</organism>
<comment type="similarity">
    <text evidence="1 2">Belongs to the small heat shock protein (HSP20) family.</text>
</comment>
<dbReference type="InterPro" id="IPR005174">
    <property type="entry name" value="KIB1-4_b-propeller"/>
</dbReference>
<dbReference type="CDD" id="cd06464">
    <property type="entry name" value="ACD_sHsps-like"/>
    <property type="match status" value="1"/>
</dbReference>
<proteinExistence type="inferred from homology"/>
<dbReference type="InterPro" id="IPR008978">
    <property type="entry name" value="HSP20-like_chaperone"/>
</dbReference>
<dbReference type="Gene3D" id="2.60.40.790">
    <property type="match status" value="1"/>
</dbReference>
<evidence type="ECO:0000256" key="1">
    <source>
        <dbReference type="PROSITE-ProRule" id="PRU00285"/>
    </source>
</evidence>
<dbReference type="PANTHER" id="PTHR44259">
    <property type="entry name" value="OS07G0183000 PROTEIN-RELATED"/>
    <property type="match status" value="1"/>
</dbReference>
<keyword evidence="6" id="KW-1185">Reference proteome</keyword>
<dbReference type="EMBL" id="SMOL01000768">
    <property type="protein sequence ID" value="KAB2598509.1"/>
    <property type="molecule type" value="Genomic_DNA"/>
</dbReference>
<comment type="caution">
    <text evidence="5">The sequence shown here is derived from an EMBL/GenBank/DDBJ whole genome shotgun (WGS) entry which is preliminary data.</text>
</comment>
<reference evidence="5 6" key="3">
    <citation type="submission" date="2019-11" db="EMBL/GenBank/DDBJ databases">
        <title>A de novo genome assembly of a pear dwarfing rootstock.</title>
        <authorList>
            <person name="Wang F."/>
            <person name="Wang J."/>
            <person name="Li S."/>
            <person name="Zhang Y."/>
            <person name="Fang M."/>
            <person name="Ma L."/>
            <person name="Zhao Y."/>
            <person name="Jiang S."/>
        </authorList>
    </citation>
    <scope>NUCLEOTIDE SEQUENCE [LARGE SCALE GENOMIC DNA]</scope>
    <source>
        <strain evidence="5">S2</strain>
        <tissue evidence="5">Leaf</tissue>
    </source>
</reference>
<evidence type="ECO:0000259" key="4">
    <source>
        <dbReference type="PROSITE" id="PS01031"/>
    </source>
</evidence>
<gene>
    <name evidence="5" type="ORF">D8674_001429</name>
</gene>
<reference evidence="5 6" key="1">
    <citation type="submission" date="2019-09" db="EMBL/GenBank/DDBJ databases">
        <authorList>
            <person name="Ou C."/>
        </authorList>
    </citation>
    <scope>NUCLEOTIDE SEQUENCE [LARGE SCALE GENOMIC DNA]</scope>
    <source>
        <strain evidence="5">S2</strain>
        <tissue evidence="5">Leaf</tissue>
    </source>
</reference>
<dbReference type="InterPro" id="IPR050942">
    <property type="entry name" value="F-box_BR-signaling"/>
</dbReference>
<dbReference type="PANTHER" id="PTHR44259:SF107">
    <property type="entry name" value="F-BOX PROTEIN SKIP23-LIKE"/>
    <property type="match status" value="1"/>
</dbReference>
<dbReference type="Pfam" id="PF03478">
    <property type="entry name" value="Beta-prop_KIB1-4"/>
    <property type="match status" value="1"/>
</dbReference>
<evidence type="ECO:0000313" key="6">
    <source>
        <dbReference type="Proteomes" id="UP000327157"/>
    </source>
</evidence>
<dbReference type="Proteomes" id="UP000327157">
    <property type="component" value="Chromosome 1"/>
</dbReference>
<feature type="compositionally biased region" description="Basic and acidic residues" evidence="3">
    <location>
        <begin position="153"/>
        <end position="170"/>
    </location>
</feature>
<feature type="domain" description="SHSP" evidence="4">
    <location>
        <begin position="47"/>
        <end position="143"/>
    </location>
</feature>
<dbReference type="Pfam" id="PF00011">
    <property type="entry name" value="HSP20"/>
    <property type="match status" value="1"/>
</dbReference>
<evidence type="ECO:0000256" key="3">
    <source>
        <dbReference type="SAM" id="MobiDB-lite"/>
    </source>
</evidence>
<dbReference type="SUPFAM" id="SSF49764">
    <property type="entry name" value="HSP20-like chaperones"/>
    <property type="match status" value="1"/>
</dbReference>
<dbReference type="PROSITE" id="PS01031">
    <property type="entry name" value="SHSP"/>
    <property type="match status" value="1"/>
</dbReference>